<feature type="domain" description="DUF397" evidence="1">
    <location>
        <begin position="12"/>
        <end position="65"/>
    </location>
</feature>
<evidence type="ECO:0000313" key="2">
    <source>
        <dbReference type="EMBL" id="GAA3992323.1"/>
    </source>
</evidence>
<organism evidence="2 3">
    <name type="scientific">Streptomyces marokkonensis</name>
    <dbReference type="NCBI Taxonomy" id="324855"/>
    <lineage>
        <taxon>Bacteria</taxon>
        <taxon>Bacillati</taxon>
        <taxon>Actinomycetota</taxon>
        <taxon>Actinomycetes</taxon>
        <taxon>Kitasatosporales</taxon>
        <taxon>Streptomycetaceae</taxon>
        <taxon>Streptomyces</taxon>
    </lineage>
</organism>
<keyword evidence="3" id="KW-1185">Reference proteome</keyword>
<proteinExistence type="predicted"/>
<sequence>MNIGPSGTEPSLAWVRSSYSNGAGGECVECVTDGGRILLRDTKIADGHVTAVGAPAWRSFTHAVRRGWAEPR</sequence>
<protein>
    <recommendedName>
        <fullName evidence="1">DUF397 domain-containing protein</fullName>
    </recommendedName>
</protein>
<dbReference type="Pfam" id="PF04149">
    <property type="entry name" value="DUF397"/>
    <property type="match status" value="1"/>
</dbReference>
<dbReference type="Proteomes" id="UP001500034">
    <property type="component" value="Unassembled WGS sequence"/>
</dbReference>
<evidence type="ECO:0000259" key="1">
    <source>
        <dbReference type="Pfam" id="PF04149"/>
    </source>
</evidence>
<evidence type="ECO:0000313" key="3">
    <source>
        <dbReference type="Proteomes" id="UP001500034"/>
    </source>
</evidence>
<gene>
    <name evidence="2" type="ORF">GCM10022384_45090</name>
</gene>
<comment type="caution">
    <text evidence="2">The sequence shown here is derived from an EMBL/GenBank/DDBJ whole genome shotgun (WGS) entry which is preliminary data.</text>
</comment>
<dbReference type="InterPro" id="IPR007278">
    <property type="entry name" value="DUF397"/>
</dbReference>
<name>A0ABP7R4J3_9ACTN</name>
<dbReference type="EMBL" id="BAABCQ010000095">
    <property type="protein sequence ID" value="GAA3992323.1"/>
    <property type="molecule type" value="Genomic_DNA"/>
</dbReference>
<accession>A0ABP7R4J3</accession>
<reference evidence="3" key="1">
    <citation type="journal article" date="2019" name="Int. J. Syst. Evol. Microbiol.">
        <title>The Global Catalogue of Microorganisms (GCM) 10K type strain sequencing project: providing services to taxonomists for standard genome sequencing and annotation.</title>
        <authorList>
            <consortium name="The Broad Institute Genomics Platform"/>
            <consortium name="The Broad Institute Genome Sequencing Center for Infectious Disease"/>
            <person name="Wu L."/>
            <person name="Ma J."/>
        </authorList>
    </citation>
    <scope>NUCLEOTIDE SEQUENCE [LARGE SCALE GENOMIC DNA]</scope>
    <source>
        <strain evidence="3">JCM 17027</strain>
    </source>
</reference>